<sequence length="176" mass="19925">MIDIPPHSAIAPHRGFNNKAREVLIGGSDIHLNAMANKSSSDFDLRRKLAAGLMHSKSPPATPSSPKTPNSSSSCHEQPLFDSIGERPMVKRHKHLEQIGKTKSCSDIKHMERRLMRTYQEENIIKMPSMDSELINVDVNSDRSLLDVDEIVKRRAYEVSEDQKKKEVTSWLNKHS</sequence>
<evidence type="ECO:0000256" key="1">
    <source>
        <dbReference type="SAM" id="MobiDB-lite"/>
    </source>
</evidence>
<keyword evidence="2" id="KW-1185">Reference proteome</keyword>
<dbReference type="AlphaFoldDB" id="A0A7I5EDU8"/>
<name>A0A7I5EDU8_HAECO</name>
<dbReference type="OMA" id="IIKMPSM"/>
<dbReference type="WBParaSite" id="HCON_00164830-00001">
    <property type="protein sequence ID" value="HCON_00164830-00001"/>
    <property type="gene ID" value="HCON_00164830"/>
</dbReference>
<reference evidence="3" key="1">
    <citation type="submission" date="2020-12" db="UniProtKB">
        <authorList>
            <consortium name="WormBaseParasite"/>
        </authorList>
    </citation>
    <scope>IDENTIFICATION</scope>
    <source>
        <strain evidence="3">MHco3</strain>
    </source>
</reference>
<accession>A0A7I5EDU8</accession>
<dbReference type="Proteomes" id="UP000025227">
    <property type="component" value="Unplaced"/>
</dbReference>
<organism evidence="2 3">
    <name type="scientific">Haemonchus contortus</name>
    <name type="common">Barber pole worm</name>
    <dbReference type="NCBI Taxonomy" id="6289"/>
    <lineage>
        <taxon>Eukaryota</taxon>
        <taxon>Metazoa</taxon>
        <taxon>Ecdysozoa</taxon>
        <taxon>Nematoda</taxon>
        <taxon>Chromadorea</taxon>
        <taxon>Rhabditida</taxon>
        <taxon>Rhabditina</taxon>
        <taxon>Rhabditomorpha</taxon>
        <taxon>Strongyloidea</taxon>
        <taxon>Trichostrongylidae</taxon>
        <taxon>Haemonchus</taxon>
    </lineage>
</organism>
<feature type="compositionally biased region" description="Low complexity" evidence="1">
    <location>
        <begin position="56"/>
        <end position="74"/>
    </location>
</feature>
<evidence type="ECO:0000313" key="3">
    <source>
        <dbReference type="WBParaSite" id="HCON_00164830-00001"/>
    </source>
</evidence>
<protein>
    <submittedName>
        <fullName evidence="3">Uncharacterized protein</fullName>
    </submittedName>
</protein>
<dbReference type="OrthoDB" id="5803277at2759"/>
<evidence type="ECO:0000313" key="2">
    <source>
        <dbReference type="Proteomes" id="UP000025227"/>
    </source>
</evidence>
<feature type="region of interest" description="Disordered" evidence="1">
    <location>
        <begin position="55"/>
        <end position="88"/>
    </location>
</feature>
<proteinExistence type="predicted"/>